<evidence type="ECO:0000256" key="1">
    <source>
        <dbReference type="ARBA" id="ARBA00005417"/>
    </source>
</evidence>
<organism evidence="6 8">
    <name type="scientific">Bacillus clarus</name>
    <dbReference type="NCBI Taxonomy" id="2338372"/>
    <lineage>
        <taxon>Bacteria</taxon>
        <taxon>Bacillati</taxon>
        <taxon>Bacillota</taxon>
        <taxon>Bacilli</taxon>
        <taxon>Bacillales</taxon>
        <taxon>Bacillaceae</taxon>
        <taxon>Bacillus</taxon>
        <taxon>Bacillus cereus group</taxon>
    </lineage>
</organism>
<keyword evidence="4 7" id="KW-0067">ATP-binding</keyword>
<keyword evidence="9" id="KW-1185">Reference proteome</keyword>
<gene>
    <name evidence="7" type="ORF">D0U04_08110</name>
    <name evidence="6" type="ORF">DJ93_2378</name>
</gene>
<dbReference type="PROSITE" id="PS50893">
    <property type="entry name" value="ABC_TRANSPORTER_2"/>
    <property type="match status" value="1"/>
</dbReference>
<reference evidence="7 9" key="2">
    <citation type="submission" date="2018-08" db="EMBL/GenBank/DDBJ databases">
        <title>Bacillus clarus sp. nov. strain PS00077A.</title>
        <authorList>
            <person name="Mendez Acevedo M."/>
            <person name="Carroll L."/>
            <person name="Mukherjee M."/>
            <person name="Wiedmann M."/>
            <person name="Kovac J."/>
        </authorList>
    </citation>
    <scope>NUCLEOTIDE SEQUENCE [LARGE SCALE GENOMIC DNA]</scope>
    <source>
        <strain evidence="7 9">PS00077A</strain>
    </source>
</reference>
<dbReference type="GO" id="GO:0016887">
    <property type="term" value="F:ATP hydrolysis activity"/>
    <property type="evidence" value="ECO:0007669"/>
    <property type="project" value="InterPro"/>
</dbReference>
<dbReference type="RefSeq" id="WP_042981140.1">
    <property type="nucleotide sequence ID" value="NZ_JMQC01000008.1"/>
</dbReference>
<dbReference type="SUPFAM" id="SSF52540">
    <property type="entry name" value="P-loop containing nucleoside triphosphate hydrolases"/>
    <property type="match status" value="1"/>
</dbReference>
<dbReference type="InterPro" id="IPR003593">
    <property type="entry name" value="AAA+_ATPase"/>
</dbReference>
<evidence type="ECO:0000313" key="9">
    <source>
        <dbReference type="Proteomes" id="UP000264294"/>
    </source>
</evidence>
<dbReference type="STRING" id="1405.B7492_28920"/>
<evidence type="ECO:0000256" key="2">
    <source>
        <dbReference type="ARBA" id="ARBA00022448"/>
    </source>
</evidence>
<evidence type="ECO:0000313" key="7">
    <source>
        <dbReference type="EMBL" id="RFT67408.1"/>
    </source>
</evidence>
<dbReference type="eggNOG" id="COG1131">
    <property type="taxonomic scope" value="Bacteria"/>
</dbReference>
<dbReference type="EMBL" id="QVOD01000007">
    <property type="protein sequence ID" value="RFT67408.1"/>
    <property type="molecule type" value="Genomic_DNA"/>
</dbReference>
<dbReference type="GO" id="GO:0005524">
    <property type="term" value="F:ATP binding"/>
    <property type="evidence" value="ECO:0007669"/>
    <property type="project" value="UniProtKB-KW"/>
</dbReference>
<dbReference type="Gene3D" id="3.40.50.300">
    <property type="entry name" value="P-loop containing nucleotide triphosphate hydrolases"/>
    <property type="match status" value="1"/>
</dbReference>
<dbReference type="EMBL" id="JMQC01000008">
    <property type="protein sequence ID" value="KFN03344.1"/>
    <property type="molecule type" value="Genomic_DNA"/>
</dbReference>
<dbReference type="SMART" id="SM00382">
    <property type="entry name" value="AAA"/>
    <property type="match status" value="1"/>
</dbReference>
<keyword evidence="2" id="KW-0813">Transport</keyword>
<feature type="domain" description="ABC transporter" evidence="5">
    <location>
        <begin position="5"/>
        <end position="233"/>
    </location>
</feature>
<dbReference type="Proteomes" id="UP000264294">
    <property type="component" value="Unassembled WGS sequence"/>
</dbReference>
<dbReference type="InterPro" id="IPR003439">
    <property type="entry name" value="ABC_transporter-like_ATP-bd"/>
</dbReference>
<evidence type="ECO:0000256" key="4">
    <source>
        <dbReference type="ARBA" id="ARBA00022840"/>
    </source>
</evidence>
<dbReference type="InterPro" id="IPR027417">
    <property type="entry name" value="P-loop_NTPase"/>
</dbReference>
<comment type="similarity">
    <text evidence="1">Belongs to the ABC transporter superfamily.</text>
</comment>
<dbReference type="PATRIC" id="fig|1405.8.peg.2565"/>
<dbReference type="CDD" id="cd03268">
    <property type="entry name" value="ABC_BcrA_bacitracin_resist"/>
    <property type="match status" value="1"/>
</dbReference>
<evidence type="ECO:0000313" key="8">
    <source>
        <dbReference type="Proteomes" id="UP000029389"/>
    </source>
</evidence>
<accession>A0A090YWP4</accession>
<dbReference type="PANTHER" id="PTHR43335:SF4">
    <property type="entry name" value="ABC TRANSPORTER, ATP-BINDING PROTEIN"/>
    <property type="match status" value="1"/>
</dbReference>
<dbReference type="Pfam" id="PF00005">
    <property type="entry name" value="ABC_tran"/>
    <property type="match status" value="1"/>
</dbReference>
<evidence type="ECO:0000313" key="6">
    <source>
        <dbReference type="EMBL" id="KFN03344.1"/>
    </source>
</evidence>
<keyword evidence="3" id="KW-0547">Nucleotide-binding</keyword>
<reference evidence="6 8" key="1">
    <citation type="submission" date="2014-04" db="EMBL/GenBank/DDBJ databases">
        <authorList>
            <person name="Bishop-Lilly K.A."/>
            <person name="Broomall S.M."/>
            <person name="Chain P.S."/>
            <person name="Chertkov O."/>
            <person name="Coyne S.R."/>
            <person name="Daligault H.E."/>
            <person name="Davenport K.W."/>
            <person name="Erkkila T."/>
            <person name="Frey K.G."/>
            <person name="Gibbons H.S."/>
            <person name="Gu W."/>
            <person name="Jaissle J."/>
            <person name="Johnson S.L."/>
            <person name="Koroleva G.I."/>
            <person name="Ladner J.T."/>
            <person name="Lo C.-C."/>
            <person name="Minogue T.D."/>
            <person name="Munk C."/>
            <person name="Palacios G.F."/>
            <person name="Redden C.L."/>
            <person name="Rosenzweig C.N."/>
            <person name="Scholz M.B."/>
            <person name="Teshima H."/>
            <person name="Xu Y."/>
        </authorList>
    </citation>
    <scope>NUCLEOTIDE SEQUENCE [LARGE SCALE GENOMIC DNA]</scope>
    <source>
        <strain evidence="6 8">BHP</strain>
    </source>
</reference>
<dbReference type="AlphaFoldDB" id="A0A090YWP4"/>
<comment type="caution">
    <text evidence="6">The sequence shown here is derived from an EMBL/GenBank/DDBJ whole genome shotgun (WGS) entry which is preliminary data.</text>
</comment>
<dbReference type="PANTHER" id="PTHR43335">
    <property type="entry name" value="ABC TRANSPORTER, ATP-BINDING PROTEIN"/>
    <property type="match status" value="1"/>
</dbReference>
<dbReference type="InterPro" id="IPR017871">
    <property type="entry name" value="ABC_transporter-like_CS"/>
</dbReference>
<evidence type="ECO:0000259" key="5">
    <source>
        <dbReference type="PROSITE" id="PS50893"/>
    </source>
</evidence>
<protein>
    <submittedName>
        <fullName evidence="7">ABC transporter ATP-binding protein</fullName>
    </submittedName>
    <submittedName>
        <fullName evidence="6">ABC transporter family protein</fullName>
    </submittedName>
</protein>
<dbReference type="Proteomes" id="UP000029389">
    <property type="component" value="Unassembled WGS sequence"/>
</dbReference>
<sequence>MTMILSVRDVKKVIGKKTLVENISFDVKQGEVFGFLGPNGAGKTTTIRMLVGLIKATEGTISVGGYSIKENFREAMRQIGSIVENPELYTYLTGWENLKQFARMLGDISDERIIEIAKMVHLDERIHDKVKTYSLGMKQRLGIAQALLGNPKLLILDEPTNGLDPAGIRELREFIHKLVKEENMSVFISSHLLSEVQMICDRVAIIHKGRMITVAPIEELVKTASDRVEWIVTPISKAKGMLEFAEEVREISIDHERLVCRMDLASISTWNKHFVENGIDVHSVKEIVFTLEDLFIELTRGEQHA</sequence>
<proteinExistence type="inferred from homology"/>
<dbReference type="PROSITE" id="PS00211">
    <property type="entry name" value="ABC_TRANSPORTER_1"/>
    <property type="match status" value="1"/>
</dbReference>
<name>A0A090YWP4_9BACI</name>
<evidence type="ECO:0000256" key="3">
    <source>
        <dbReference type="ARBA" id="ARBA00022741"/>
    </source>
</evidence>